<evidence type="ECO:0000256" key="5">
    <source>
        <dbReference type="ARBA" id="ARBA00022884"/>
    </source>
</evidence>
<name>A0A2V1H0Q0_9GAMM</name>
<comment type="subunit">
    <text evidence="6">Consists of a catalytic RNA component (M1 or rnpB) and a protein subunit.</text>
</comment>
<evidence type="ECO:0000256" key="7">
    <source>
        <dbReference type="NCBIfam" id="TIGR00188"/>
    </source>
</evidence>
<dbReference type="GO" id="GO:0001682">
    <property type="term" value="P:tRNA 5'-leader removal"/>
    <property type="evidence" value="ECO:0007669"/>
    <property type="project" value="UniProtKB-UniRule"/>
</dbReference>
<comment type="function">
    <text evidence="6">RNaseP catalyzes the removal of the 5'-leader sequence from pre-tRNA to produce the mature 5'-terminus. It can also cleave other RNA substrates such as 4.5S RNA. The protein component plays an auxiliary but essential role in vivo by binding to the 5'-leader sequence and broadening the substrate specificity of the ribozyme.</text>
</comment>
<dbReference type="PANTHER" id="PTHR33992">
    <property type="entry name" value="RIBONUCLEASE P PROTEIN COMPONENT"/>
    <property type="match status" value="1"/>
</dbReference>
<proteinExistence type="inferred from homology"/>
<dbReference type="GO" id="GO:0030677">
    <property type="term" value="C:ribonuclease P complex"/>
    <property type="evidence" value="ECO:0007669"/>
    <property type="project" value="TreeGrafter"/>
</dbReference>
<keyword evidence="5 6" id="KW-0694">RNA-binding</keyword>
<comment type="similarity">
    <text evidence="6">Belongs to the RnpA family.</text>
</comment>
<comment type="catalytic activity">
    <reaction evidence="6">
        <text>Endonucleolytic cleavage of RNA, removing 5'-extranucleotides from tRNA precursor.</text>
        <dbReference type="EC" id="3.1.26.5"/>
    </reaction>
</comment>
<evidence type="ECO:0000256" key="3">
    <source>
        <dbReference type="ARBA" id="ARBA00022759"/>
    </source>
</evidence>
<keyword evidence="1 6" id="KW-0819">tRNA processing</keyword>
<dbReference type="PANTHER" id="PTHR33992:SF1">
    <property type="entry name" value="RIBONUCLEASE P PROTEIN COMPONENT"/>
    <property type="match status" value="1"/>
</dbReference>
<dbReference type="HAMAP" id="MF_00227">
    <property type="entry name" value="RNase_P"/>
    <property type="match status" value="1"/>
</dbReference>
<protein>
    <recommendedName>
        <fullName evidence="6 7">Ribonuclease P protein component</fullName>
        <shortName evidence="6">RNase P protein</shortName>
        <shortName evidence="6">RNaseP protein</shortName>
        <ecNumber evidence="6 7">3.1.26.5</ecNumber>
    </recommendedName>
    <alternativeName>
        <fullName evidence="6">Protein C5</fullName>
    </alternativeName>
</protein>
<dbReference type="InterPro" id="IPR000100">
    <property type="entry name" value="RNase_P"/>
</dbReference>
<dbReference type="GO" id="GO:0004526">
    <property type="term" value="F:ribonuclease P activity"/>
    <property type="evidence" value="ECO:0007669"/>
    <property type="project" value="UniProtKB-UniRule"/>
</dbReference>
<dbReference type="EC" id="3.1.26.5" evidence="6 7"/>
<keyword evidence="2 6" id="KW-0540">Nuclease</keyword>
<dbReference type="GO" id="GO:0042781">
    <property type="term" value="F:3'-tRNA processing endoribonuclease activity"/>
    <property type="evidence" value="ECO:0007669"/>
    <property type="project" value="TreeGrafter"/>
</dbReference>
<keyword evidence="3 6" id="KW-0255">Endonuclease</keyword>
<accession>A0A2V1H0Q0</accession>
<evidence type="ECO:0000256" key="2">
    <source>
        <dbReference type="ARBA" id="ARBA00022722"/>
    </source>
</evidence>
<dbReference type="InterPro" id="IPR020568">
    <property type="entry name" value="Ribosomal_Su5_D2-typ_SF"/>
</dbReference>
<evidence type="ECO:0000256" key="4">
    <source>
        <dbReference type="ARBA" id="ARBA00022801"/>
    </source>
</evidence>
<comment type="caution">
    <text evidence="8">The sequence shown here is derived from an EMBL/GenBank/DDBJ whole genome shotgun (WGS) entry which is preliminary data.</text>
</comment>
<evidence type="ECO:0000256" key="6">
    <source>
        <dbReference type="HAMAP-Rule" id="MF_00227"/>
    </source>
</evidence>
<keyword evidence="9" id="KW-1185">Reference proteome</keyword>
<dbReference type="GO" id="GO:0000049">
    <property type="term" value="F:tRNA binding"/>
    <property type="evidence" value="ECO:0007669"/>
    <property type="project" value="UniProtKB-UniRule"/>
</dbReference>
<dbReference type="Pfam" id="PF00825">
    <property type="entry name" value="Ribonuclease_P"/>
    <property type="match status" value="1"/>
</dbReference>
<evidence type="ECO:0000256" key="1">
    <source>
        <dbReference type="ARBA" id="ARBA00022694"/>
    </source>
</evidence>
<dbReference type="SUPFAM" id="SSF54211">
    <property type="entry name" value="Ribosomal protein S5 domain 2-like"/>
    <property type="match status" value="1"/>
</dbReference>
<organism evidence="8 9">
    <name type="scientific">Pelagibaculum spongiae</name>
    <dbReference type="NCBI Taxonomy" id="2080658"/>
    <lineage>
        <taxon>Bacteria</taxon>
        <taxon>Pseudomonadati</taxon>
        <taxon>Pseudomonadota</taxon>
        <taxon>Gammaproteobacteria</taxon>
        <taxon>Oceanospirillales</taxon>
        <taxon>Pelagibaculum</taxon>
    </lineage>
</organism>
<reference evidence="8 9" key="1">
    <citation type="submission" date="2018-04" db="EMBL/GenBank/DDBJ databases">
        <title>Thalassorhabdus spongiae gen. nov., sp. nov., isolated from a marine sponge in South-West Iceland.</title>
        <authorList>
            <person name="Knobloch S."/>
            <person name="Daussin A."/>
            <person name="Johannsson R."/>
            <person name="Marteinsson V.T."/>
        </authorList>
    </citation>
    <scope>NUCLEOTIDE SEQUENCE [LARGE SCALE GENOMIC DNA]</scope>
    <source>
        <strain evidence="8 9">Hp12</strain>
    </source>
</reference>
<sequence length="133" mass="15195">MKFGFSRSARLLKPAEFRHVFADAESVACRQLRLLFRPCELGRTRIGFALTKKAVKRAVDRNRIKRVFRDSFRLNQHEMGSVDIIVLARRGASDLDNAALQKLANDLWLRLEKSYKKSQSLASAPSQQDCDLS</sequence>
<dbReference type="EMBL" id="QDDL01000005">
    <property type="protein sequence ID" value="PVZ68230.1"/>
    <property type="molecule type" value="Genomic_DNA"/>
</dbReference>
<gene>
    <name evidence="6 8" type="primary">rnpA</name>
    <name evidence="8" type="ORF">DC094_13100</name>
</gene>
<dbReference type="Proteomes" id="UP000244906">
    <property type="component" value="Unassembled WGS sequence"/>
</dbReference>
<evidence type="ECO:0000313" key="8">
    <source>
        <dbReference type="EMBL" id="PVZ68230.1"/>
    </source>
</evidence>
<evidence type="ECO:0000313" key="9">
    <source>
        <dbReference type="Proteomes" id="UP000244906"/>
    </source>
</evidence>
<dbReference type="RefSeq" id="WP_116687558.1">
    <property type="nucleotide sequence ID" value="NZ_CAWNYD010000005.1"/>
</dbReference>
<keyword evidence="4 6" id="KW-0378">Hydrolase</keyword>
<dbReference type="InterPro" id="IPR014721">
    <property type="entry name" value="Ribsml_uS5_D2-typ_fold_subgr"/>
</dbReference>
<dbReference type="NCBIfam" id="TIGR00188">
    <property type="entry name" value="rnpA"/>
    <property type="match status" value="1"/>
</dbReference>
<dbReference type="AlphaFoldDB" id="A0A2V1H0Q0"/>
<dbReference type="Gene3D" id="3.30.230.10">
    <property type="match status" value="1"/>
</dbReference>
<dbReference type="OrthoDB" id="9796422at2"/>